<dbReference type="InParanoid" id="K2RYR7"/>
<proteinExistence type="predicted"/>
<dbReference type="eggNOG" id="ENOG502SJBY">
    <property type="taxonomic scope" value="Eukaryota"/>
</dbReference>
<dbReference type="Proteomes" id="UP000007129">
    <property type="component" value="Unassembled WGS sequence"/>
</dbReference>
<dbReference type="Gene3D" id="3.90.550.20">
    <property type="match status" value="1"/>
</dbReference>
<name>K2RYR7_MACPH</name>
<dbReference type="InterPro" id="IPR029044">
    <property type="entry name" value="Nucleotide-diphossugar_trans"/>
</dbReference>
<reference evidence="1 2" key="1">
    <citation type="journal article" date="2012" name="BMC Genomics">
        <title>Tools to kill: Genome of one of the most destructive plant pathogenic fungi Macrophomina phaseolina.</title>
        <authorList>
            <person name="Islam M.S."/>
            <person name="Haque M.S."/>
            <person name="Islam M.M."/>
            <person name="Emdad E.M."/>
            <person name="Halim A."/>
            <person name="Hossen Q.M.M."/>
            <person name="Hossain M.Z."/>
            <person name="Ahmed B."/>
            <person name="Rahim S."/>
            <person name="Rahman M.S."/>
            <person name="Alam M.M."/>
            <person name="Hou S."/>
            <person name="Wan X."/>
            <person name="Saito J.A."/>
            <person name="Alam M."/>
        </authorList>
    </citation>
    <scope>NUCLEOTIDE SEQUENCE [LARGE SCALE GENOMIC DNA]</scope>
    <source>
        <strain evidence="1 2">MS6</strain>
    </source>
</reference>
<comment type="caution">
    <text evidence="1">The sequence shown here is derived from an EMBL/GenBank/DDBJ whole genome shotgun (WGS) entry which is preliminary data.</text>
</comment>
<sequence length="403" mass="45170">MEAPQFPIPEGMTMAARPIDTRSDEEIMAAVRACPPATDSQKNVWAFWHSGFDNMPGWTKRNVVGWVRRLGPAWTVRVLDHVPGSAASVSRFVPAELLPDAFTAGTMGGRYAATHKADLVRLPLLQLYGGAWIDVGTLLLRHLDDLWAVLEDGGNSYELAALSYPCRPDEDSVINPFLVATRGSAVVERWHRVYLELWKGATEATGFCRHPLLRHLRPYRTPTEDINCHELTIEAEAIMDYGAQVLCLERLRDLHDPDDGFDGRDCFERRIFMLPALREMWQYQVATGFSGTAQFALLTERYDVPAAERSPRWHRALRFVHELLAGSLLMKMCHGPADALESSLADILDAPENDGRDCAPGTFAAYLRYGAVHFDQTRPLEPVKAPAPPGTRVWPKRLLEPCE</sequence>
<dbReference type="OrthoDB" id="409543at2759"/>
<dbReference type="SUPFAM" id="SSF53448">
    <property type="entry name" value="Nucleotide-diphospho-sugar transferases"/>
    <property type="match status" value="1"/>
</dbReference>
<dbReference type="AlphaFoldDB" id="K2RYR7"/>
<dbReference type="InterPro" id="IPR008441">
    <property type="entry name" value="AfumC-like_glycosyl_Trfase"/>
</dbReference>
<accession>K2RYR7</accession>
<evidence type="ECO:0000313" key="2">
    <source>
        <dbReference type="Proteomes" id="UP000007129"/>
    </source>
</evidence>
<gene>
    <name evidence="1" type="ORF">MPH_13390</name>
</gene>
<dbReference type="EMBL" id="AHHD01000612">
    <property type="protein sequence ID" value="EKG09540.1"/>
    <property type="molecule type" value="Genomic_DNA"/>
</dbReference>
<dbReference type="VEuPathDB" id="FungiDB:MPH_13390"/>
<evidence type="ECO:0000313" key="1">
    <source>
        <dbReference type="EMBL" id="EKG09540.1"/>
    </source>
</evidence>
<dbReference type="HOGENOM" id="CLU_061936_0_0_1"/>
<dbReference type="Pfam" id="PF05704">
    <property type="entry name" value="Caps_synth"/>
    <property type="match status" value="1"/>
</dbReference>
<protein>
    <submittedName>
        <fullName evidence="1">Capsular polysaccharide synthesis</fullName>
    </submittedName>
</protein>
<organism evidence="1 2">
    <name type="scientific">Macrophomina phaseolina (strain MS6)</name>
    <name type="common">Charcoal rot fungus</name>
    <dbReference type="NCBI Taxonomy" id="1126212"/>
    <lineage>
        <taxon>Eukaryota</taxon>
        <taxon>Fungi</taxon>
        <taxon>Dikarya</taxon>
        <taxon>Ascomycota</taxon>
        <taxon>Pezizomycotina</taxon>
        <taxon>Dothideomycetes</taxon>
        <taxon>Dothideomycetes incertae sedis</taxon>
        <taxon>Botryosphaeriales</taxon>
        <taxon>Botryosphaeriaceae</taxon>
        <taxon>Macrophomina</taxon>
    </lineage>
</organism>
<dbReference type="GO" id="GO:0016757">
    <property type="term" value="F:glycosyltransferase activity"/>
    <property type="evidence" value="ECO:0007669"/>
    <property type="project" value="InterPro"/>
</dbReference>